<evidence type="ECO:0000256" key="2">
    <source>
        <dbReference type="ARBA" id="ARBA00022801"/>
    </source>
</evidence>
<dbReference type="Proteomes" id="UP000507245">
    <property type="component" value="Unassembled WGS sequence"/>
</dbReference>
<dbReference type="GO" id="GO:0031222">
    <property type="term" value="P:arabinan catabolic process"/>
    <property type="evidence" value="ECO:0007669"/>
    <property type="project" value="TreeGrafter"/>
</dbReference>
<dbReference type="Gene3D" id="3.40.50.1700">
    <property type="entry name" value="Glycoside hydrolase family 3 C-terminal domain"/>
    <property type="match status" value="1"/>
</dbReference>
<accession>A0A6J5Y489</accession>
<organism evidence="5 6">
    <name type="scientific">Prunus armeniaca</name>
    <name type="common">Apricot</name>
    <name type="synonym">Armeniaca vulgaris</name>
    <dbReference type="NCBI Taxonomy" id="36596"/>
    <lineage>
        <taxon>Eukaryota</taxon>
        <taxon>Viridiplantae</taxon>
        <taxon>Streptophyta</taxon>
        <taxon>Embryophyta</taxon>
        <taxon>Tracheophyta</taxon>
        <taxon>Spermatophyta</taxon>
        <taxon>Magnoliopsida</taxon>
        <taxon>eudicotyledons</taxon>
        <taxon>Gunneridae</taxon>
        <taxon>Pentapetalae</taxon>
        <taxon>rosids</taxon>
        <taxon>fabids</taxon>
        <taxon>Rosales</taxon>
        <taxon>Rosaceae</taxon>
        <taxon>Amygdaloideae</taxon>
        <taxon>Amygdaleae</taxon>
        <taxon>Prunus</taxon>
    </lineage>
</organism>
<dbReference type="EMBL" id="CAEKKB010000008">
    <property type="protein sequence ID" value="CAB4321000.1"/>
    <property type="molecule type" value="Genomic_DNA"/>
</dbReference>
<evidence type="ECO:0000259" key="4">
    <source>
        <dbReference type="Pfam" id="PF01915"/>
    </source>
</evidence>
<feature type="domain" description="Glycoside hydrolase family 3 C-terminal" evidence="4">
    <location>
        <begin position="8"/>
        <end position="141"/>
    </location>
</feature>
<evidence type="ECO:0000313" key="5">
    <source>
        <dbReference type="EMBL" id="CAB4321000.1"/>
    </source>
</evidence>
<evidence type="ECO:0000256" key="1">
    <source>
        <dbReference type="ARBA" id="ARBA00005336"/>
    </source>
</evidence>
<gene>
    <name evidence="5" type="ORF">ORAREDHAP_LOCUS50055</name>
</gene>
<proteinExistence type="inferred from homology"/>
<name>A0A6J5Y489_PRUAR</name>
<dbReference type="GO" id="GO:0046556">
    <property type="term" value="F:alpha-L-arabinofuranosidase activity"/>
    <property type="evidence" value="ECO:0007669"/>
    <property type="project" value="TreeGrafter"/>
</dbReference>
<protein>
    <recommendedName>
        <fullName evidence="4">Glycoside hydrolase family 3 C-terminal domain-containing protein</fullName>
    </recommendedName>
</protein>
<dbReference type="InterPro" id="IPR002772">
    <property type="entry name" value="Glyco_hydro_3_C"/>
</dbReference>
<evidence type="ECO:0000313" key="6">
    <source>
        <dbReference type="Proteomes" id="UP000507245"/>
    </source>
</evidence>
<evidence type="ECO:0000256" key="3">
    <source>
        <dbReference type="ARBA" id="ARBA00023295"/>
    </source>
</evidence>
<keyword evidence="6" id="KW-1185">Reference proteome</keyword>
<dbReference type="InterPro" id="IPR044993">
    <property type="entry name" value="BXL"/>
</dbReference>
<dbReference type="InterPro" id="IPR036881">
    <property type="entry name" value="Glyco_hydro_3_C_sf"/>
</dbReference>
<dbReference type="SUPFAM" id="SSF52279">
    <property type="entry name" value="Beta-D-glucan exohydrolase, C-terminal domain"/>
    <property type="match status" value="1"/>
</dbReference>
<dbReference type="OrthoDB" id="47059at2759"/>
<keyword evidence="3" id="KW-0326">Glycosidase</keyword>
<dbReference type="PANTHER" id="PTHR42721">
    <property type="entry name" value="SUGAR HYDROLASE-RELATED"/>
    <property type="match status" value="1"/>
</dbReference>
<reference evidence="6" key="1">
    <citation type="journal article" date="2020" name="Genome Biol.">
        <title>Gamete binning: chromosome-level and haplotype-resolved genome assembly enabled by high-throughput single-cell sequencing of gamete genomes.</title>
        <authorList>
            <person name="Campoy J.A."/>
            <person name="Sun H."/>
            <person name="Goel M."/>
            <person name="Jiao W.-B."/>
            <person name="Folz-Donahue K."/>
            <person name="Wang N."/>
            <person name="Rubio M."/>
            <person name="Liu C."/>
            <person name="Kukat C."/>
            <person name="Ruiz D."/>
            <person name="Huettel B."/>
            <person name="Schneeberger K."/>
        </authorList>
    </citation>
    <scope>NUCLEOTIDE SEQUENCE [LARGE SCALE GENOMIC DNA]</scope>
    <source>
        <strain evidence="6">cv. Rojo Pasion</strain>
    </source>
</reference>
<dbReference type="GO" id="GO:0045493">
    <property type="term" value="P:xylan catabolic process"/>
    <property type="evidence" value="ECO:0007669"/>
    <property type="project" value="InterPro"/>
</dbReference>
<dbReference type="PANTHER" id="PTHR42721:SF3">
    <property type="entry name" value="BETA-D-XYLOSIDASE 5-RELATED"/>
    <property type="match status" value="1"/>
</dbReference>
<comment type="similarity">
    <text evidence="1">Belongs to the glycosyl hydrolase 3 family.</text>
</comment>
<dbReference type="AlphaFoldDB" id="A0A6J5Y489"/>
<dbReference type="Pfam" id="PF01915">
    <property type="entry name" value="Glyco_hydro_3_C"/>
    <property type="match status" value="1"/>
</dbReference>
<dbReference type="GO" id="GO:0009044">
    <property type="term" value="F:xylan 1,4-beta-xylosidase activity"/>
    <property type="evidence" value="ECO:0007669"/>
    <property type="project" value="InterPro"/>
</dbReference>
<keyword evidence="2" id="KW-0378">Hydrolase</keyword>
<sequence length="215" mass="23030">MSPDVTSIEAEGLDRETLTLPGFQEKLVNQVVNATEGTVILVIMSAGPIDVSFAKNVTKIGGIIWVGYPGQAGGDAIAQVIFGDYNPAGRLPFTWYPKEYADQVQMTDMNMRANTSRNFPGRTYRFYTGKTVYEFGHGLSYSTFTKFIKSAPSTEQRAKGRRPRGASVLETATLGDVGWSTKPAAGGLSEGGGEELAGKACNHEGGCVQETELCG</sequence>